<name>W7CS88_9LIST</name>
<dbReference type="Proteomes" id="UP000019243">
    <property type="component" value="Unassembled WGS sequence"/>
</dbReference>
<sequence>MVLLRKKNDETLLYDMKDLVTTEKKITIKADSSYALKLDVKAPKKAFKGSVTGGITLEEDVDETARKTEGNGMAIDNRYAYVVGIQMRQDIKAVAPKLHLHDVEAAQRNYRNVINATIQNSEPTYVNQLKIDAKITKKGKSEVLYESKKEMMQMAPNSNFAYPIALGDGKTLEPGNYTLNMTAQSYDNKWKWSKDFTITDDEATALNEKDVTVVKSYTTYYIIGGLIILLLIGLIIWLILRKKNIKETTGGIDNE</sequence>
<dbReference type="STRING" id="1265861.BCAMP_06970"/>
<dbReference type="InterPro" id="IPR021759">
    <property type="entry name" value="WxLIP_HBD"/>
</dbReference>
<evidence type="ECO:0000259" key="3">
    <source>
        <dbReference type="Pfam" id="PF11797"/>
    </source>
</evidence>
<keyword evidence="1" id="KW-0812">Transmembrane</keyword>
<feature type="domain" description="WxL Interacting Protein peptidoglycan binding" evidence="2">
    <location>
        <begin position="6"/>
        <end position="59"/>
    </location>
</feature>
<evidence type="ECO:0000259" key="2">
    <source>
        <dbReference type="Pfam" id="PF06030"/>
    </source>
</evidence>
<evidence type="ECO:0000313" key="5">
    <source>
        <dbReference type="Proteomes" id="UP000019243"/>
    </source>
</evidence>
<dbReference type="InterPro" id="IPR010317">
    <property type="entry name" value="WxLIP_PGBD"/>
</dbReference>
<evidence type="ECO:0000313" key="4">
    <source>
        <dbReference type="EMBL" id="EUJ39545.1"/>
    </source>
</evidence>
<dbReference type="Pfam" id="PF11797">
    <property type="entry name" value="WxLIP_HBD"/>
    <property type="match status" value="1"/>
</dbReference>
<keyword evidence="5" id="KW-1185">Reference proteome</keyword>
<accession>W7CS88</accession>
<reference evidence="4 5" key="1">
    <citation type="submission" date="2012-12" db="EMBL/GenBank/DDBJ databases">
        <title>Novel taxa of Listeriaceae from agricultural environments in the United States.</title>
        <authorList>
            <person name="den Bakker H.C."/>
            <person name="Allred A."/>
            <person name="Warchocki S."/>
            <person name="Wright E.M."/>
            <person name="Burrell A."/>
            <person name="Nightingale K.K."/>
            <person name="Kephart D."/>
            <person name="Wiedmann M."/>
        </authorList>
    </citation>
    <scope>NUCLEOTIDE SEQUENCE [LARGE SCALE GENOMIC DNA]</scope>
    <source>
        <strain evidence="4 5">FSL F6-1037</strain>
    </source>
</reference>
<feature type="domain" description="WxL Interacting Protein host binding" evidence="3">
    <location>
        <begin position="71"/>
        <end position="208"/>
    </location>
</feature>
<evidence type="ECO:0000256" key="1">
    <source>
        <dbReference type="SAM" id="Phobius"/>
    </source>
</evidence>
<dbReference type="Pfam" id="PF06030">
    <property type="entry name" value="WxLIP_PGBD"/>
    <property type="match status" value="1"/>
</dbReference>
<dbReference type="EMBL" id="AODH01000026">
    <property type="protein sequence ID" value="EUJ39545.1"/>
    <property type="molecule type" value="Genomic_DNA"/>
</dbReference>
<organism evidence="4 5">
    <name type="scientific">Brochothrix campestris FSL F6-1037</name>
    <dbReference type="NCBI Taxonomy" id="1265861"/>
    <lineage>
        <taxon>Bacteria</taxon>
        <taxon>Bacillati</taxon>
        <taxon>Bacillota</taxon>
        <taxon>Bacilli</taxon>
        <taxon>Bacillales</taxon>
        <taxon>Listeriaceae</taxon>
        <taxon>Brochothrix</taxon>
    </lineage>
</organism>
<comment type="caution">
    <text evidence="4">The sequence shown here is derived from an EMBL/GenBank/DDBJ whole genome shotgun (WGS) entry which is preliminary data.</text>
</comment>
<dbReference type="AlphaFoldDB" id="W7CS88"/>
<keyword evidence="1" id="KW-1133">Transmembrane helix</keyword>
<protein>
    <submittedName>
        <fullName evidence="4">Uncharacterized protein</fullName>
    </submittedName>
</protein>
<feature type="transmembrane region" description="Helical" evidence="1">
    <location>
        <begin position="220"/>
        <end position="240"/>
    </location>
</feature>
<dbReference type="RefSeq" id="WP_198015727.1">
    <property type="nucleotide sequence ID" value="NZ_AODH01000026.1"/>
</dbReference>
<gene>
    <name evidence="4" type="ORF">BCAMP_06970</name>
</gene>
<proteinExistence type="predicted"/>
<keyword evidence="1" id="KW-0472">Membrane</keyword>